<evidence type="ECO:0000313" key="7">
    <source>
        <dbReference type="EMBL" id="GGI05136.1"/>
    </source>
</evidence>
<keyword evidence="8" id="KW-1185">Reference proteome</keyword>
<sequence>MRTPRRAAAVLAAVALLAAACGGGDTADDTATDDATTDGTATDDPATDDADATDTDAAGDEATEDHAAAGDAEPLTVYSGRSEELVGEVLAGFEEQTGIPLDVRYGDTAELAATILNEGEASPADVYFGQDAGALGALQAEGRFAALPDDLVELVEPAFSSTTGEWVGVTGRVRVLAYNTETLTEDEVPDSVLELTDPAWSGRVSWAPTNGSFQAFVTAMRVTEGEDVTREWLEGMLANDVQVFENNASQVEAVGRGEVDVALVNHYYLLRFTAEDPDFPVANKYLPGDIGGLVNVAGVGVLDSSDQPVEAEQFVAYLLSDDVQHYFGTETNEREFPAVEGVEATDLPTVEELDPPAIDLSDLEDLQGTLALLQETGALE</sequence>
<dbReference type="RefSeq" id="WP_205745522.1">
    <property type="nucleotide sequence ID" value="NZ_BMHA01000004.1"/>
</dbReference>
<feature type="compositionally biased region" description="Acidic residues" evidence="5">
    <location>
        <begin position="45"/>
        <end position="63"/>
    </location>
</feature>
<dbReference type="Gene3D" id="3.40.190.10">
    <property type="entry name" value="Periplasmic binding protein-like II"/>
    <property type="match status" value="2"/>
</dbReference>
<dbReference type="GO" id="GO:0006826">
    <property type="term" value="P:iron ion transport"/>
    <property type="evidence" value="ECO:0007669"/>
    <property type="project" value="UniProtKB-KW"/>
</dbReference>
<feature type="region of interest" description="Disordered" evidence="5">
    <location>
        <begin position="23"/>
        <end position="76"/>
    </location>
</feature>
<dbReference type="InterPro" id="IPR026045">
    <property type="entry name" value="Ferric-bd"/>
</dbReference>
<dbReference type="CDD" id="cd13543">
    <property type="entry name" value="PBP2_Fbp"/>
    <property type="match status" value="1"/>
</dbReference>
<feature type="compositionally biased region" description="Acidic residues" evidence="5">
    <location>
        <begin position="26"/>
        <end position="36"/>
    </location>
</feature>
<protein>
    <submittedName>
        <fullName evidence="7">Iron ABC transporter substrate-binding protein</fullName>
    </submittedName>
</protein>
<dbReference type="SUPFAM" id="SSF53850">
    <property type="entry name" value="Periplasmic binding protein-like II"/>
    <property type="match status" value="1"/>
</dbReference>
<keyword evidence="4" id="KW-0479">Metal-binding</keyword>
<evidence type="ECO:0000313" key="8">
    <source>
        <dbReference type="Proteomes" id="UP000650511"/>
    </source>
</evidence>
<evidence type="ECO:0000256" key="5">
    <source>
        <dbReference type="SAM" id="MobiDB-lite"/>
    </source>
</evidence>
<organism evidence="7 8">
    <name type="scientific">Egicoccus halophilus</name>
    <dbReference type="NCBI Taxonomy" id="1670830"/>
    <lineage>
        <taxon>Bacteria</taxon>
        <taxon>Bacillati</taxon>
        <taxon>Actinomycetota</taxon>
        <taxon>Nitriliruptoria</taxon>
        <taxon>Egicoccales</taxon>
        <taxon>Egicoccaceae</taxon>
        <taxon>Egicoccus</taxon>
    </lineage>
</organism>
<dbReference type="GO" id="GO:0030288">
    <property type="term" value="C:outer membrane-bounded periplasmic space"/>
    <property type="evidence" value="ECO:0007669"/>
    <property type="project" value="TreeGrafter"/>
</dbReference>
<keyword evidence="2" id="KW-0406">Ion transport</keyword>
<proteinExistence type="inferred from homology"/>
<dbReference type="Pfam" id="PF13343">
    <property type="entry name" value="SBP_bac_6"/>
    <property type="match status" value="1"/>
</dbReference>
<reference evidence="7" key="2">
    <citation type="submission" date="2020-09" db="EMBL/GenBank/DDBJ databases">
        <authorList>
            <person name="Sun Q."/>
            <person name="Zhou Y."/>
        </authorList>
    </citation>
    <scope>NUCLEOTIDE SEQUENCE</scope>
    <source>
        <strain evidence="7">CGMCC 1.14988</strain>
    </source>
</reference>
<dbReference type="PANTHER" id="PTHR30006:SF15">
    <property type="entry name" value="IRON-UTILIZATION PERIPLASMIC PROTEIN"/>
    <property type="match status" value="1"/>
</dbReference>
<dbReference type="EMBL" id="BMHA01000004">
    <property type="protein sequence ID" value="GGI05136.1"/>
    <property type="molecule type" value="Genomic_DNA"/>
</dbReference>
<dbReference type="GO" id="GO:0046872">
    <property type="term" value="F:metal ion binding"/>
    <property type="evidence" value="ECO:0007669"/>
    <property type="project" value="UniProtKB-KW"/>
</dbReference>
<accession>A0A8J3ADY0</accession>
<dbReference type="PROSITE" id="PS51257">
    <property type="entry name" value="PROKAR_LIPOPROTEIN"/>
    <property type="match status" value="1"/>
</dbReference>
<dbReference type="AlphaFoldDB" id="A0A8J3ADY0"/>
<evidence type="ECO:0000256" key="4">
    <source>
        <dbReference type="PIRSR" id="PIRSR002825-1"/>
    </source>
</evidence>
<evidence type="ECO:0000256" key="3">
    <source>
        <dbReference type="ARBA" id="ARBA00022729"/>
    </source>
</evidence>
<feature type="signal peptide" evidence="6">
    <location>
        <begin position="1"/>
        <end position="27"/>
    </location>
</feature>
<dbReference type="PANTHER" id="PTHR30006">
    <property type="entry name" value="THIAMINE-BINDING PERIPLASMIC PROTEIN-RELATED"/>
    <property type="match status" value="1"/>
</dbReference>
<evidence type="ECO:0000256" key="1">
    <source>
        <dbReference type="ARBA" id="ARBA00008520"/>
    </source>
</evidence>
<evidence type="ECO:0000256" key="6">
    <source>
        <dbReference type="SAM" id="SignalP"/>
    </source>
</evidence>
<keyword evidence="2" id="KW-0813">Transport</keyword>
<reference evidence="7" key="1">
    <citation type="journal article" date="2014" name="Int. J. Syst. Evol. Microbiol.">
        <title>Complete genome sequence of Corynebacterium casei LMG S-19264T (=DSM 44701T), isolated from a smear-ripened cheese.</title>
        <authorList>
            <consortium name="US DOE Joint Genome Institute (JGI-PGF)"/>
            <person name="Walter F."/>
            <person name="Albersmeier A."/>
            <person name="Kalinowski J."/>
            <person name="Ruckert C."/>
        </authorList>
    </citation>
    <scope>NUCLEOTIDE SEQUENCE</scope>
    <source>
        <strain evidence="7">CGMCC 1.14988</strain>
    </source>
</reference>
<comment type="caution">
    <text evidence="7">The sequence shown here is derived from an EMBL/GenBank/DDBJ whole genome shotgun (WGS) entry which is preliminary data.</text>
</comment>
<dbReference type="Proteomes" id="UP000650511">
    <property type="component" value="Unassembled WGS sequence"/>
</dbReference>
<keyword evidence="2" id="KW-0410">Iron transport</keyword>
<feature type="binding site" evidence="4">
    <location>
        <position position="267"/>
    </location>
    <ligand>
        <name>Fe cation</name>
        <dbReference type="ChEBI" id="CHEBI:24875"/>
    </ligand>
</feature>
<gene>
    <name evidence="7" type="ORF">GCM10011354_12590</name>
</gene>
<dbReference type="PIRSF" id="PIRSF002825">
    <property type="entry name" value="CfbpA"/>
    <property type="match status" value="1"/>
</dbReference>
<feature type="chain" id="PRO_5035311770" evidence="6">
    <location>
        <begin position="28"/>
        <end position="380"/>
    </location>
</feature>
<name>A0A8J3ADY0_9ACTN</name>
<feature type="binding site" evidence="4">
    <location>
        <position position="268"/>
    </location>
    <ligand>
        <name>Fe cation</name>
        <dbReference type="ChEBI" id="CHEBI:24875"/>
    </ligand>
</feature>
<evidence type="ECO:0000256" key="2">
    <source>
        <dbReference type="ARBA" id="ARBA00022496"/>
    </source>
</evidence>
<comment type="similarity">
    <text evidence="1">Belongs to the bacterial solute-binding protein 1 family.</text>
</comment>
<keyword evidence="4" id="KW-0408">Iron</keyword>
<keyword evidence="3 6" id="KW-0732">Signal</keyword>